<keyword evidence="2" id="KW-1185">Reference proteome</keyword>
<evidence type="ECO:0000313" key="1">
    <source>
        <dbReference type="EMBL" id="THD18516.1"/>
    </source>
</evidence>
<proteinExistence type="predicted"/>
<name>A0A4E0QYP5_FASHE</name>
<reference evidence="1" key="1">
    <citation type="submission" date="2019-03" db="EMBL/GenBank/DDBJ databases">
        <title>Improved annotation for the trematode Fasciola hepatica.</title>
        <authorList>
            <person name="Choi Y.-J."/>
            <person name="Martin J."/>
            <person name="Mitreva M."/>
        </authorList>
    </citation>
    <scope>NUCLEOTIDE SEQUENCE [LARGE SCALE GENOMIC DNA]</scope>
</reference>
<gene>
    <name evidence="1" type="ORF">D915_010969</name>
</gene>
<protein>
    <submittedName>
        <fullName evidence="1">Uncharacterized protein</fullName>
    </submittedName>
</protein>
<organism evidence="1 2">
    <name type="scientific">Fasciola hepatica</name>
    <name type="common">Liver fluke</name>
    <dbReference type="NCBI Taxonomy" id="6192"/>
    <lineage>
        <taxon>Eukaryota</taxon>
        <taxon>Metazoa</taxon>
        <taxon>Spiralia</taxon>
        <taxon>Lophotrochozoa</taxon>
        <taxon>Platyhelminthes</taxon>
        <taxon>Trematoda</taxon>
        <taxon>Digenea</taxon>
        <taxon>Plagiorchiida</taxon>
        <taxon>Echinostomata</taxon>
        <taxon>Echinostomatoidea</taxon>
        <taxon>Fasciolidae</taxon>
        <taxon>Fasciola</taxon>
    </lineage>
</organism>
<dbReference type="Proteomes" id="UP000230066">
    <property type="component" value="Unassembled WGS sequence"/>
</dbReference>
<sequence>MCRFQYYSFFRWHFQALKSNGLPHIPVKVSWIDPVADTFTCRGYNAEL</sequence>
<dbReference type="AlphaFoldDB" id="A0A4E0QYP5"/>
<accession>A0A4E0QYP5</accession>
<dbReference type="EMBL" id="JXXN02010553">
    <property type="protein sequence ID" value="THD18516.1"/>
    <property type="molecule type" value="Genomic_DNA"/>
</dbReference>
<comment type="caution">
    <text evidence="1">The sequence shown here is derived from an EMBL/GenBank/DDBJ whole genome shotgun (WGS) entry which is preliminary data.</text>
</comment>
<evidence type="ECO:0000313" key="2">
    <source>
        <dbReference type="Proteomes" id="UP000230066"/>
    </source>
</evidence>